<keyword evidence="8" id="KW-1185">Reference proteome</keyword>
<protein>
    <recommendedName>
        <fullName evidence="6">Peptidase S54 rhomboid domain-containing protein</fullName>
    </recommendedName>
</protein>
<comment type="caution">
    <text evidence="7">The sequence shown here is derived from an EMBL/GenBank/DDBJ whole genome shotgun (WGS) entry which is preliminary data.</text>
</comment>
<dbReference type="SUPFAM" id="SSF144091">
    <property type="entry name" value="Rhomboid-like"/>
    <property type="match status" value="1"/>
</dbReference>
<proteinExistence type="predicted"/>
<evidence type="ECO:0000259" key="6">
    <source>
        <dbReference type="Pfam" id="PF01694"/>
    </source>
</evidence>
<dbReference type="GO" id="GO:0004252">
    <property type="term" value="F:serine-type endopeptidase activity"/>
    <property type="evidence" value="ECO:0007669"/>
    <property type="project" value="InterPro"/>
</dbReference>
<feature type="transmembrane region" description="Helical" evidence="5">
    <location>
        <begin position="110"/>
        <end position="133"/>
    </location>
</feature>
<keyword evidence="2 5" id="KW-0812">Transmembrane</keyword>
<dbReference type="OrthoDB" id="7836448at2"/>
<evidence type="ECO:0000256" key="2">
    <source>
        <dbReference type="ARBA" id="ARBA00022692"/>
    </source>
</evidence>
<name>A0A037ZJQ8_9RHOB</name>
<evidence type="ECO:0000256" key="1">
    <source>
        <dbReference type="ARBA" id="ARBA00004141"/>
    </source>
</evidence>
<keyword evidence="3 5" id="KW-1133">Transmembrane helix</keyword>
<dbReference type="RefSeq" id="WP_035260246.1">
    <property type="nucleotide sequence ID" value="NZ_JFKE01000005.1"/>
</dbReference>
<feature type="domain" description="Peptidase S54 rhomboid" evidence="6">
    <location>
        <begin position="76"/>
        <end position="215"/>
    </location>
</feature>
<dbReference type="AlphaFoldDB" id="A0A037ZJQ8"/>
<sequence length="230" mass="24843">MSDAPHNNAFNPLPTILWVLALPAIAVEVVLSLAKTPFITAPGADAWRGQVLQDYAFFAQAQQWMFENGQFPAELMIRYVSYPFIHPAPLSTVFSLVFLLALGNMVARIFAVWAVVVIYLTAAIFGAFVFGVLVTEGGMLAGGFPASYGLIGAYTFILWVNLAATGGQQSQAFTLIAFLMGLQLLFGIMFDSTPDWIADLAGFVAGFGLSFLVCPGGFRNAVAMIRRRGK</sequence>
<feature type="transmembrane region" description="Helical" evidence="5">
    <location>
        <begin position="12"/>
        <end position="34"/>
    </location>
</feature>
<comment type="subcellular location">
    <subcellularLocation>
        <location evidence="1">Membrane</location>
        <topology evidence="1">Multi-pass membrane protein</topology>
    </subcellularLocation>
</comment>
<dbReference type="InterPro" id="IPR022764">
    <property type="entry name" value="Peptidase_S54_rhomboid_dom"/>
</dbReference>
<feature type="transmembrane region" description="Helical" evidence="5">
    <location>
        <begin position="196"/>
        <end position="218"/>
    </location>
</feature>
<organism evidence="7 8">
    <name type="scientific">Actibacterium mucosum KCTC 23349</name>
    <dbReference type="NCBI Taxonomy" id="1454373"/>
    <lineage>
        <taxon>Bacteria</taxon>
        <taxon>Pseudomonadati</taxon>
        <taxon>Pseudomonadota</taxon>
        <taxon>Alphaproteobacteria</taxon>
        <taxon>Rhodobacterales</taxon>
        <taxon>Roseobacteraceae</taxon>
        <taxon>Actibacterium</taxon>
    </lineage>
</organism>
<dbReference type="Gene3D" id="1.20.1540.10">
    <property type="entry name" value="Rhomboid-like"/>
    <property type="match status" value="1"/>
</dbReference>
<dbReference type="InterPro" id="IPR035952">
    <property type="entry name" value="Rhomboid-like_sf"/>
</dbReference>
<evidence type="ECO:0000256" key="4">
    <source>
        <dbReference type="ARBA" id="ARBA00023136"/>
    </source>
</evidence>
<dbReference type="STRING" id="1454373.ACMU_15000"/>
<feature type="transmembrane region" description="Helical" evidence="5">
    <location>
        <begin position="139"/>
        <end position="160"/>
    </location>
</feature>
<feature type="transmembrane region" description="Helical" evidence="5">
    <location>
        <begin position="84"/>
        <end position="103"/>
    </location>
</feature>
<accession>A0A037ZJQ8</accession>
<dbReference type="GO" id="GO:0016020">
    <property type="term" value="C:membrane"/>
    <property type="evidence" value="ECO:0007669"/>
    <property type="project" value="UniProtKB-SubCell"/>
</dbReference>
<feature type="transmembrane region" description="Helical" evidence="5">
    <location>
        <begin position="172"/>
        <end position="190"/>
    </location>
</feature>
<evidence type="ECO:0000313" key="7">
    <source>
        <dbReference type="EMBL" id="KAJ55061.1"/>
    </source>
</evidence>
<evidence type="ECO:0000256" key="5">
    <source>
        <dbReference type="SAM" id="Phobius"/>
    </source>
</evidence>
<evidence type="ECO:0000313" key="8">
    <source>
        <dbReference type="Proteomes" id="UP000026249"/>
    </source>
</evidence>
<reference evidence="7 8" key="1">
    <citation type="submission" date="2014-03" db="EMBL/GenBank/DDBJ databases">
        <title>Draft Genome Sequence of Actibacterium mucosum KCTC 23349, a Marine Alphaproteobacterium with Complex Ionic Requirements Isolated from Mediterranean Seawater at Malvarrosa Beach, Valencia, Spain.</title>
        <authorList>
            <person name="Arahal D.R."/>
            <person name="Shao Z."/>
            <person name="Lai Q."/>
            <person name="Pujalte M.J."/>
        </authorList>
    </citation>
    <scope>NUCLEOTIDE SEQUENCE [LARGE SCALE GENOMIC DNA]</scope>
    <source>
        <strain evidence="7 8">KCTC 23349</strain>
    </source>
</reference>
<dbReference type="Pfam" id="PF01694">
    <property type="entry name" value="Rhomboid"/>
    <property type="match status" value="1"/>
</dbReference>
<dbReference type="EMBL" id="JFKE01000005">
    <property type="protein sequence ID" value="KAJ55061.1"/>
    <property type="molecule type" value="Genomic_DNA"/>
</dbReference>
<keyword evidence="4 5" id="KW-0472">Membrane</keyword>
<evidence type="ECO:0000256" key="3">
    <source>
        <dbReference type="ARBA" id="ARBA00022989"/>
    </source>
</evidence>
<gene>
    <name evidence="7" type="ORF">ACMU_15000</name>
</gene>
<dbReference type="Proteomes" id="UP000026249">
    <property type="component" value="Unassembled WGS sequence"/>
</dbReference>